<protein>
    <submittedName>
        <fullName evidence="2">Uncharacterized protein</fullName>
    </submittedName>
</protein>
<feature type="coiled-coil region" evidence="1">
    <location>
        <begin position="19"/>
        <end position="53"/>
    </location>
</feature>
<evidence type="ECO:0000313" key="2">
    <source>
        <dbReference type="EMBL" id="MFD1374525.1"/>
    </source>
</evidence>
<keyword evidence="1" id="KW-0175">Coiled coil</keyword>
<organism evidence="2 3">
    <name type="scientific">Actinoplanes sichuanensis</name>
    <dbReference type="NCBI Taxonomy" id="512349"/>
    <lineage>
        <taxon>Bacteria</taxon>
        <taxon>Bacillati</taxon>
        <taxon>Actinomycetota</taxon>
        <taxon>Actinomycetes</taxon>
        <taxon>Micromonosporales</taxon>
        <taxon>Micromonosporaceae</taxon>
        <taxon>Actinoplanes</taxon>
    </lineage>
</organism>
<keyword evidence="3" id="KW-1185">Reference proteome</keyword>
<proteinExistence type="predicted"/>
<name>A0ABW4AWE3_9ACTN</name>
<dbReference type="Proteomes" id="UP001597183">
    <property type="component" value="Unassembled WGS sequence"/>
</dbReference>
<reference evidence="3" key="1">
    <citation type="journal article" date="2019" name="Int. J. Syst. Evol. Microbiol.">
        <title>The Global Catalogue of Microorganisms (GCM) 10K type strain sequencing project: providing services to taxonomists for standard genome sequencing and annotation.</title>
        <authorList>
            <consortium name="The Broad Institute Genomics Platform"/>
            <consortium name="The Broad Institute Genome Sequencing Center for Infectious Disease"/>
            <person name="Wu L."/>
            <person name="Ma J."/>
        </authorList>
    </citation>
    <scope>NUCLEOTIDE SEQUENCE [LARGE SCALE GENOMIC DNA]</scope>
    <source>
        <strain evidence="3">CCM 7526</strain>
    </source>
</reference>
<evidence type="ECO:0000313" key="3">
    <source>
        <dbReference type="Proteomes" id="UP001597183"/>
    </source>
</evidence>
<gene>
    <name evidence="2" type="ORF">ACFQ5G_55125</name>
</gene>
<evidence type="ECO:0000256" key="1">
    <source>
        <dbReference type="SAM" id="Coils"/>
    </source>
</evidence>
<sequence>MLPCLAEAANSQYPAPDFVRRVRQERDRMAKRVEALNRNLEALDAYLDAVTEK</sequence>
<comment type="caution">
    <text evidence="2">The sequence shown here is derived from an EMBL/GenBank/DDBJ whole genome shotgun (WGS) entry which is preliminary data.</text>
</comment>
<accession>A0ABW4AWE3</accession>
<dbReference type="EMBL" id="JBHTMK010000083">
    <property type="protein sequence ID" value="MFD1374525.1"/>
    <property type="molecule type" value="Genomic_DNA"/>
</dbReference>
<dbReference type="RefSeq" id="WP_317794486.1">
    <property type="nucleotide sequence ID" value="NZ_AP028461.1"/>
</dbReference>